<evidence type="ECO:0000256" key="5">
    <source>
        <dbReference type="ARBA" id="ARBA00022833"/>
    </source>
</evidence>
<feature type="compositionally biased region" description="Polar residues" evidence="11">
    <location>
        <begin position="811"/>
        <end position="826"/>
    </location>
</feature>
<proteinExistence type="inferred from homology"/>
<dbReference type="EMBL" id="ML211089">
    <property type="protein sequence ID" value="TFK89072.1"/>
    <property type="molecule type" value="Genomic_DNA"/>
</dbReference>
<feature type="region of interest" description="Disordered" evidence="11">
    <location>
        <begin position="787"/>
        <end position="826"/>
    </location>
</feature>
<dbReference type="GO" id="GO:1990527">
    <property type="term" value="C:Tec1p-Ste12p-Dig1p complex"/>
    <property type="evidence" value="ECO:0007669"/>
    <property type="project" value="TreeGrafter"/>
</dbReference>
<feature type="region of interest" description="Disordered" evidence="11">
    <location>
        <begin position="46"/>
        <end position="81"/>
    </location>
</feature>
<dbReference type="InterPro" id="IPR003120">
    <property type="entry name" value="Ste12"/>
</dbReference>
<comment type="similarity">
    <text evidence="9">Belongs to the STE12 transcription factor family.</text>
</comment>
<dbReference type="GO" id="GO:0003700">
    <property type="term" value="F:DNA-binding transcription factor activity"/>
    <property type="evidence" value="ECO:0007669"/>
    <property type="project" value="InterPro"/>
</dbReference>
<dbReference type="Proteomes" id="UP000308197">
    <property type="component" value="Unassembled WGS sequence"/>
</dbReference>
<name>A0A5C3PID2_9APHY</name>
<dbReference type="STRING" id="1314778.A0A5C3PID2"/>
<dbReference type="InterPro" id="IPR052127">
    <property type="entry name" value="STE12_transcription_factor"/>
</dbReference>
<protein>
    <submittedName>
        <fullName evidence="13">STE-domain-containing protein</fullName>
    </submittedName>
</protein>
<evidence type="ECO:0000256" key="11">
    <source>
        <dbReference type="SAM" id="MobiDB-lite"/>
    </source>
</evidence>
<dbReference type="SMART" id="SM00355">
    <property type="entry name" value="ZnF_C2H2"/>
    <property type="match status" value="2"/>
</dbReference>
<feature type="region of interest" description="Disordered" evidence="11">
    <location>
        <begin position="303"/>
        <end position="362"/>
    </location>
</feature>
<evidence type="ECO:0000256" key="4">
    <source>
        <dbReference type="ARBA" id="ARBA00022771"/>
    </source>
</evidence>
<keyword evidence="3" id="KW-0677">Repeat</keyword>
<evidence type="ECO:0000313" key="13">
    <source>
        <dbReference type="EMBL" id="TFK89072.1"/>
    </source>
</evidence>
<dbReference type="SMART" id="SM00424">
    <property type="entry name" value="STE"/>
    <property type="match status" value="1"/>
</dbReference>
<evidence type="ECO:0000256" key="9">
    <source>
        <dbReference type="ARBA" id="ARBA00024345"/>
    </source>
</evidence>
<evidence type="ECO:0000313" key="14">
    <source>
        <dbReference type="Proteomes" id="UP000308197"/>
    </source>
</evidence>
<evidence type="ECO:0000256" key="8">
    <source>
        <dbReference type="ARBA" id="ARBA00023242"/>
    </source>
</evidence>
<dbReference type="Gene3D" id="3.30.160.60">
    <property type="entry name" value="Classic Zinc Finger"/>
    <property type="match status" value="2"/>
</dbReference>
<evidence type="ECO:0000256" key="3">
    <source>
        <dbReference type="ARBA" id="ARBA00022737"/>
    </source>
</evidence>
<feature type="domain" description="C2H2-type" evidence="12">
    <location>
        <begin position="597"/>
        <end position="626"/>
    </location>
</feature>
<keyword evidence="6" id="KW-0805">Transcription regulation</keyword>
<feature type="compositionally biased region" description="Basic and acidic residues" evidence="11">
    <location>
        <begin position="54"/>
        <end position="63"/>
    </location>
</feature>
<dbReference type="SUPFAM" id="SSF57667">
    <property type="entry name" value="beta-beta-alpha zinc fingers"/>
    <property type="match status" value="1"/>
</dbReference>
<dbReference type="GO" id="GO:0005634">
    <property type="term" value="C:nucleus"/>
    <property type="evidence" value="ECO:0007669"/>
    <property type="project" value="UniProtKB-SubCell"/>
</dbReference>
<dbReference type="PANTHER" id="PTHR47427:SF1">
    <property type="entry name" value="PROTEIN STE12"/>
    <property type="match status" value="1"/>
</dbReference>
<dbReference type="InParanoid" id="A0A5C3PID2"/>
<gene>
    <name evidence="13" type="ORF">K466DRAFT_44764</name>
</gene>
<dbReference type="Pfam" id="PF02200">
    <property type="entry name" value="STE"/>
    <property type="match status" value="1"/>
</dbReference>
<feature type="compositionally biased region" description="Polar residues" evidence="11">
    <location>
        <begin position="787"/>
        <end position="800"/>
    </location>
</feature>
<dbReference type="GO" id="GO:0008270">
    <property type="term" value="F:zinc ion binding"/>
    <property type="evidence" value="ECO:0007669"/>
    <property type="project" value="UniProtKB-KW"/>
</dbReference>
<evidence type="ECO:0000256" key="1">
    <source>
        <dbReference type="ARBA" id="ARBA00004123"/>
    </source>
</evidence>
<evidence type="ECO:0000259" key="12">
    <source>
        <dbReference type="PROSITE" id="PS50157"/>
    </source>
</evidence>
<dbReference type="Pfam" id="PF00096">
    <property type="entry name" value="zf-C2H2"/>
    <property type="match status" value="2"/>
</dbReference>
<feature type="compositionally biased region" description="Low complexity" evidence="11">
    <location>
        <begin position="738"/>
        <end position="759"/>
    </location>
</feature>
<feature type="region of interest" description="Disordered" evidence="11">
    <location>
        <begin position="874"/>
        <end position="952"/>
    </location>
</feature>
<feature type="region of interest" description="Disordered" evidence="11">
    <location>
        <begin position="738"/>
        <end position="760"/>
    </location>
</feature>
<dbReference type="PROSITE" id="PS50157">
    <property type="entry name" value="ZINC_FINGER_C2H2_2"/>
    <property type="match status" value="2"/>
</dbReference>
<keyword evidence="4 10" id="KW-0863">Zinc-finger</keyword>
<comment type="subcellular location">
    <subcellularLocation>
        <location evidence="1">Nucleus</location>
    </subcellularLocation>
</comment>
<dbReference type="FunFam" id="3.30.160.60:FF:000624">
    <property type="entry name" value="zinc finger protein 697"/>
    <property type="match status" value="1"/>
</dbReference>
<keyword evidence="7" id="KW-0804">Transcription</keyword>
<reference evidence="13 14" key="1">
    <citation type="journal article" date="2019" name="Nat. Ecol. Evol.">
        <title>Megaphylogeny resolves global patterns of mushroom evolution.</title>
        <authorList>
            <person name="Varga T."/>
            <person name="Krizsan K."/>
            <person name="Foldi C."/>
            <person name="Dima B."/>
            <person name="Sanchez-Garcia M."/>
            <person name="Sanchez-Ramirez S."/>
            <person name="Szollosi G.J."/>
            <person name="Szarkandi J.G."/>
            <person name="Papp V."/>
            <person name="Albert L."/>
            <person name="Andreopoulos W."/>
            <person name="Angelini C."/>
            <person name="Antonin V."/>
            <person name="Barry K.W."/>
            <person name="Bougher N.L."/>
            <person name="Buchanan P."/>
            <person name="Buyck B."/>
            <person name="Bense V."/>
            <person name="Catcheside P."/>
            <person name="Chovatia M."/>
            <person name="Cooper J."/>
            <person name="Damon W."/>
            <person name="Desjardin D."/>
            <person name="Finy P."/>
            <person name="Geml J."/>
            <person name="Haridas S."/>
            <person name="Hughes K."/>
            <person name="Justo A."/>
            <person name="Karasinski D."/>
            <person name="Kautmanova I."/>
            <person name="Kiss B."/>
            <person name="Kocsube S."/>
            <person name="Kotiranta H."/>
            <person name="LaButti K.M."/>
            <person name="Lechner B.E."/>
            <person name="Liimatainen K."/>
            <person name="Lipzen A."/>
            <person name="Lukacs Z."/>
            <person name="Mihaltcheva S."/>
            <person name="Morgado L.N."/>
            <person name="Niskanen T."/>
            <person name="Noordeloos M.E."/>
            <person name="Ohm R.A."/>
            <person name="Ortiz-Santana B."/>
            <person name="Ovrebo C."/>
            <person name="Racz N."/>
            <person name="Riley R."/>
            <person name="Savchenko A."/>
            <person name="Shiryaev A."/>
            <person name="Soop K."/>
            <person name="Spirin V."/>
            <person name="Szebenyi C."/>
            <person name="Tomsovsky M."/>
            <person name="Tulloss R.E."/>
            <person name="Uehling J."/>
            <person name="Grigoriev I.V."/>
            <person name="Vagvolgyi C."/>
            <person name="Papp T."/>
            <person name="Martin F.M."/>
            <person name="Miettinen O."/>
            <person name="Hibbett D.S."/>
            <person name="Nagy L.G."/>
        </authorList>
    </citation>
    <scope>NUCLEOTIDE SEQUENCE [LARGE SCALE GENOMIC DNA]</scope>
    <source>
        <strain evidence="13 14">HHB13444</strain>
    </source>
</reference>
<keyword evidence="14" id="KW-1185">Reference proteome</keyword>
<feature type="compositionally biased region" description="Basic and acidic residues" evidence="11">
    <location>
        <begin position="308"/>
        <end position="325"/>
    </location>
</feature>
<keyword evidence="2" id="KW-0479">Metal-binding</keyword>
<organism evidence="13 14">
    <name type="scientific">Polyporus arcularius HHB13444</name>
    <dbReference type="NCBI Taxonomy" id="1314778"/>
    <lineage>
        <taxon>Eukaryota</taxon>
        <taxon>Fungi</taxon>
        <taxon>Dikarya</taxon>
        <taxon>Basidiomycota</taxon>
        <taxon>Agaricomycotina</taxon>
        <taxon>Agaricomycetes</taxon>
        <taxon>Polyporales</taxon>
        <taxon>Polyporaceae</taxon>
        <taxon>Polyporus</taxon>
    </lineage>
</organism>
<dbReference type="PANTHER" id="PTHR47427">
    <property type="entry name" value="PROTEIN STE12"/>
    <property type="match status" value="1"/>
</dbReference>
<dbReference type="InterPro" id="IPR013087">
    <property type="entry name" value="Znf_C2H2_type"/>
</dbReference>
<dbReference type="InterPro" id="IPR036236">
    <property type="entry name" value="Znf_C2H2_sf"/>
</dbReference>
<dbReference type="GO" id="GO:1990526">
    <property type="term" value="C:Ste12p-Dig1p-Dig2p complex"/>
    <property type="evidence" value="ECO:0007669"/>
    <property type="project" value="TreeGrafter"/>
</dbReference>
<evidence type="ECO:0000256" key="2">
    <source>
        <dbReference type="ARBA" id="ARBA00022723"/>
    </source>
</evidence>
<accession>A0A5C3PID2</accession>
<dbReference type="PROSITE" id="PS00028">
    <property type="entry name" value="ZINC_FINGER_C2H2_1"/>
    <property type="match status" value="2"/>
</dbReference>
<evidence type="ECO:0000256" key="7">
    <source>
        <dbReference type="ARBA" id="ARBA00023163"/>
    </source>
</evidence>
<keyword evidence="5" id="KW-0862">Zinc</keyword>
<keyword evidence="8" id="KW-0539">Nucleus</keyword>
<dbReference type="AlphaFoldDB" id="A0A5C3PID2"/>
<sequence>MEGVLSQHPHFAIPVDAHAYPSRSYSSASLYDNFLQQSRYAQQSLQIQTAAPAPHEHDPEEQTAHPSRSSTAYPPIPQDADIEPHEQSIADALTTNPGPYGGLSRPLTLQERELLAHLDRLKFFLATAPSRWNADNGYAGPDPSTVPPGHPHSPHPALNRFLLPNAEYVSCVLWGGLYHITGTDIVRALVFRFEAFGRPVRNMKKFEEGVFSDLRNLKPGVDACLEEPKSPFLDLLFKYQCIRTQKKQKVFYWFSVPHDRLFLDALERDLKREKMGLEPTTAVTGEPALSFTYDPKRSLYEQFSKAQGHREGEGELEAAVRHADEQGSDGSERAQSVSDAGSETDDATEEGSSTGKRKMHNTHSPFFSMFSLFEGSPTYKQRRKKVPKARKSPTALEQATLGMGDFGLYSYREPHLDRFGRETVRLSAEDMFRAQARGDFGGQSNPDLIATQKERQRRALEALSSSSSAVVASGAQAKLSYLNGLGVSGLSGPGIAGGSGSQAGVYDMAAGQLPVAMAFQSQQQQQAPQQFPQQMGGRPHIEQRHTYPMLDYTQQQQQQPHMAVRSDTDPYSVDVAGWTAGAEMLAGGPGAPRTKAFVCPLFSCGRMFKRMEHLKRHLRTHTLERPFQCEQCQKRFSRSDNLAQHVRTHDRRAAAAGSGLVTPEGEQEPEELMIDELEGLADADDVDAQLRYLPGVKGITSVQMCEVEVQGQVHDVQGDEEGLVTTTGAVNPSMAAVAAAETSEQQQQPQQQQQSQPQEMYYDPSAAAVQYDAHQQQQQVLRASPETSPYMNATTSNSPDAQWATIAGGSQHPSPASSVTSGFPTSTGLALQHQQRLDTSYHTHPGAMGEYVTSISAPSHKLSFDHASLYPPEVVAQSQQQGPGPIRRHRSATPSVARYGESIRRPYSAALSESGQSTHTHAHTHSPRSYHPYAVPGHHHAHSHSAQSSPLGYTVPLEYDAAQHQLSQHRPQHVRSSSAGMMGVQVDAGAMTYGYAGPVRTDSPMQMQYATAAVPAPGETYEMDITQPTAVVVQDVQGMYSAVGVGMEAQYAASGQPMATGYYSHPHHSL</sequence>
<evidence type="ECO:0000256" key="10">
    <source>
        <dbReference type="PROSITE-ProRule" id="PRU00042"/>
    </source>
</evidence>
<feature type="domain" description="C2H2-type" evidence="12">
    <location>
        <begin position="627"/>
        <end position="654"/>
    </location>
</feature>
<evidence type="ECO:0000256" key="6">
    <source>
        <dbReference type="ARBA" id="ARBA00023015"/>
    </source>
</evidence>